<proteinExistence type="predicted"/>
<dbReference type="RefSeq" id="WP_230742299.1">
    <property type="nucleotide sequence ID" value="NZ_PGCK01000008.1"/>
</dbReference>
<gene>
    <name evidence="2" type="ORF">CUJ83_10600</name>
</gene>
<keyword evidence="2" id="KW-0808">Transferase</keyword>
<accession>A0AAP2RDR1</accession>
<keyword evidence="3" id="KW-1185">Reference proteome</keyword>
<dbReference type="GO" id="GO:0016757">
    <property type="term" value="F:glycosyltransferase activity"/>
    <property type="evidence" value="ECO:0007669"/>
    <property type="project" value="UniProtKB-KW"/>
</dbReference>
<dbReference type="InterPro" id="IPR029057">
    <property type="entry name" value="PRTase-like"/>
</dbReference>
<dbReference type="CDD" id="cd06223">
    <property type="entry name" value="PRTases_typeI"/>
    <property type="match status" value="1"/>
</dbReference>
<dbReference type="InterPro" id="IPR000836">
    <property type="entry name" value="PRTase_dom"/>
</dbReference>
<feature type="domain" description="Phosphoribosyltransferase" evidence="1">
    <location>
        <begin position="111"/>
        <end position="178"/>
    </location>
</feature>
<dbReference type="EMBL" id="PGCK01000008">
    <property type="protein sequence ID" value="MCD1295448.1"/>
    <property type="molecule type" value="Genomic_DNA"/>
</dbReference>
<organism evidence="2 3">
    <name type="scientific">Methanooceanicella nereidis</name>
    <dbReference type="NCBI Taxonomy" id="2052831"/>
    <lineage>
        <taxon>Archaea</taxon>
        <taxon>Methanobacteriati</taxon>
        <taxon>Methanobacteriota</taxon>
        <taxon>Stenosarchaea group</taxon>
        <taxon>Methanomicrobia</taxon>
        <taxon>Methanocellales</taxon>
        <taxon>Methanocellaceae</taxon>
        <taxon>Methanooceanicella</taxon>
    </lineage>
</organism>
<dbReference type="SUPFAM" id="SSF53271">
    <property type="entry name" value="PRTase-like"/>
    <property type="match status" value="1"/>
</dbReference>
<evidence type="ECO:0000313" key="2">
    <source>
        <dbReference type="EMBL" id="MCD1295448.1"/>
    </source>
</evidence>
<dbReference type="Gene3D" id="3.30.1310.20">
    <property type="entry name" value="PRTase-like"/>
    <property type="match status" value="1"/>
</dbReference>
<dbReference type="Proteomes" id="UP001320159">
    <property type="component" value="Unassembled WGS sequence"/>
</dbReference>
<reference evidence="2 3" key="1">
    <citation type="submission" date="2017-11" db="EMBL/GenBank/DDBJ databases">
        <title>Isolation and Characterization of Family Methanocellaceae Species from Potential Methane Hydrate Area Offshore Southwestern Taiwan.</title>
        <authorList>
            <person name="Zhang W.-L."/>
            <person name="Chen W.-C."/>
            <person name="Lai M.-C."/>
            <person name="Chen S.-C."/>
        </authorList>
    </citation>
    <scope>NUCLEOTIDE SEQUENCE [LARGE SCALE GENOMIC DNA]</scope>
    <source>
        <strain evidence="2 3">CWC-04</strain>
    </source>
</reference>
<name>A0AAP2RDR1_9EURY</name>
<evidence type="ECO:0000259" key="1">
    <source>
        <dbReference type="Pfam" id="PF00156"/>
    </source>
</evidence>
<dbReference type="Gene3D" id="3.40.50.2020">
    <property type="match status" value="1"/>
</dbReference>
<dbReference type="AlphaFoldDB" id="A0AAP2RDR1"/>
<protein>
    <submittedName>
        <fullName evidence="2">Phosphoribosyltransferase</fullName>
    </submittedName>
</protein>
<comment type="caution">
    <text evidence="2">The sequence shown here is derived from an EMBL/GenBank/DDBJ whole genome shotgun (WGS) entry which is preliminary data.</text>
</comment>
<keyword evidence="2" id="KW-0328">Glycosyltransferase</keyword>
<sequence length="216" mass="23694">MFFIDRRDAGKKLAEKLSVYRGEKIFVMAIPRGGVPIGYEISRRLQVPLDLIVPRKLPIPWSPEAGFGAVAPDGTVVLNEELLAGLGLTDREISDIAEEVLGEVRRRLRTYRGDRPFPDLSGKTVIVVDDGLASGYTMIAAVRALKKQDPKKVIVAVPVSPASAVKKLSQEADEVITLHTQPFGPFAVASFYESFPDLTDEEVMDLINESLSMARS</sequence>
<dbReference type="Pfam" id="PF00156">
    <property type="entry name" value="Pribosyltran"/>
    <property type="match status" value="1"/>
</dbReference>
<evidence type="ECO:0000313" key="3">
    <source>
        <dbReference type="Proteomes" id="UP001320159"/>
    </source>
</evidence>